<dbReference type="Pfam" id="PF01480">
    <property type="entry name" value="PWI"/>
    <property type="match status" value="1"/>
</dbReference>
<proteinExistence type="predicted"/>
<dbReference type="PROSITE" id="PS50102">
    <property type="entry name" value="RRM"/>
    <property type="match status" value="1"/>
</dbReference>
<feature type="region of interest" description="Disordered" evidence="4">
    <location>
        <begin position="170"/>
        <end position="208"/>
    </location>
</feature>
<protein>
    <recommendedName>
        <fullName evidence="9">RNA-binding protein 25</fullName>
    </recommendedName>
</protein>
<dbReference type="InterPro" id="IPR012677">
    <property type="entry name" value="Nucleotide-bd_a/b_plait_sf"/>
</dbReference>
<dbReference type="CDD" id="cd12446">
    <property type="entry name" value="RRM_RBM25"/>
    <property type="match status" value="1"/>
</dbReference>
<feature type="compositionally biased region" description="Basic and acidic residues" evidence="4">
    <location>
        <begin position="471"/>
        <end position="482"/>
    </location>
</feature>
<evidence type="ECO:0000256" key="2">
    <source>
        <dbReference type="PROSITE-ProRule" id="PRU00176"/>
    </source>
</evidence>
<dbReference type="SMART" id="SM00360">
    <property type="entry name" value="RRM"/>
    <property type="match status" value="1"/>
</dbReference>
<dbReference type="SMART" id="SM00311">
    <property type="entry name" value="PWI"/>
    <property type="match status" value="1"/>
</dbReference>
<dbReference type="Gene3D" id="3.30.70.330">
    <property type="match status" value="1"/>
</dbReference>
<dbReference type="GO" id="GO:0003729">
    <property type="term" value="F:mRNA binding"/>
    <property type="evidence" value="ECO:0007669"/>
    <property type="project" value="TreeGrafter"/>
</dbReference>
<name>A0A814TCF0_9BILA</name>
<feature type="region of interest" description="Disordered" evidence="4">
    <location>
        <begin position="615"/>
        <end position="807"/>
    </location>
</feature>
<evidence type="ECO:0000256" key="3">
    <source>
        <dbReference type="SAM" id="Coils"/>
    </source>
</evidence>
<accession>A0A814TCF0</accession>
<dbReference type="InterPro" id="IPR034268">
    <property type="entry name" value="RBM25_RRM"/>
</dbReference>
<feature type="compositionally biased region" description="Basic and acidic residues" evidence="4">
    <location>
        <begin position="376"/>
        <end position="404"/>
    </location>
</feature>
<evidence type="ECO:0008006" key="9">
    <source>
        <dbReference type="Google" id="ProtNLM"/>
    </source>
</evidence>
<keyword evidence="3" id="KW-0175">Coiled coil</keyword>
<evidence type="ECO:0000256" key="4">
    <source>
        <dbReference type="SAM" id="MobiDB-lite"/>
    </source>
</evidence>
<feature type="compositionally biased region" description="Low complexity" evidence="4">
    <location>
        <begin position="405"/>
        <end position="418"/>
    </location>
</feature>
<feature type="compositionally biased region" description="Basic and acidic residues" evidence="4">
    <location>
        <begin position="172"/>
        <end position="189"/>
    </location>
</feature>
<evidence type="ECO:0000256" key="1">
    <source>
        <dbReference type="ARBA" id="ARBA00022664"/>
    </source>
</evidence>
<feature type="compositionally biased region" description="Acidic residues" evidence="4">
    <location>
        <begin position="190"/>
        <end position="202"/>
    </location>
</feature>
<feature type="domain" description="RRM" evidence="5">
    <location>
        <begin position="58"/>
        <end position="135"/>
    </location>
</feature>
<feature type="region of interest" description="Disordered" evidence="4">
    <location>
        <begin position="234"/>
        <end position="482"/>
    </location>
</feature>
<dbReference type="GO" id="GO:0000381">
    <property type="term" value="P:regulation of alternative mRNA splicing, via spliceosome"/>
    <property type="evidence" value="ECO:0007669"/>
    <property type="project" value="TreeGrafter"/>
</dbReference>
<dbReference type="PROSITE" id="PS51025">
    <property type="entry name" value="PWI"/>
    <property type="match status" value="1"/>
</dbReference>
<feature type="compositionally biased region" description="Pro residues" evidence="4">
    <location>
        <begin position="248"/>
        <end position="259"/>
    </location>
</feature>
<dbReference type="EMBL" id="CAJNOU010001136">
    <property type="protein sequence ID" value="CAF1157622.1"/>
    <property type="molecule type" value="Genomic_DNA"/>
</dbReference>
<gene>
    <name evidence="7" type="ORF">SEV965_LOCUS18794</name>
</gene>
<dbReference type="InterPro" id="IPR000504">
    <property type="entry name" value="RRM_dom"/>
</dbReference>
<comment type="caution">
    <text evidence="7">The sequence shown here is derived from an EMBL/GenBank/DDBJ whole genome shotgun (WGS) entry which is preliminary data.</text>
</comment>
<feature type="compositionally biased region" description="Low complexity" evidence="4">
    <location>
        <begin position="655"/>
        <end position="667"/>
    </location>
</feature>
<dbReference type="SUPFAM" id="SSF54928">
    <property type="entry name" value="RNA-binding domain, RBD"/>
    <property type="match status" value="1"/>
</dbReference>
<dbReference type="Proteomes" id="UP000663889">
    <property type="component" value="Unassembled WGS sequence"/>
</dbReference>
<dbReference type="PANTHER" id="PTHR18806">
    <property type="entry name" value="RBM25 PROTEIN"/>
    <property type="match status" value="1"/>
</dbReference>
<dbReference type="SUPFAM" id="SSF101233">
    <property type="entry name" value="PWI domain"/>
    <property type="match status" value="1"/>
</dbReference>
<feature type="compositionally biased region" description="Basic and acidic residues" evidence="4">
    <location>
        <begin position="310"/>
        <end position="347"/>
    </location>
</feature>
<keyword evidence="1" id="KW-0507">mRNA processing</keyword>
<evidence type="ECO:0000259" key="5">
    <source>
        <dbReference type="PROSITE" id="PS50102"/>
    </source>
</evidence>
<feature type="compositionally biased region" description="Polar residues" evidence="4">
    <location>
        <begin position="643"/>
        <end position="654"/>
    </location>
</feature>
<feature type="compositionally biased region" description="Acidic residues" evidence="4">
    <location>
        <begin position="618"/>
        <end position="627"/>
    </location>
</feature>
<dbReference type="AlphaFoldDB" id="A0A814TCF0"/>
<dbReference type="GO" id="GO:0005681">
    <property type="term" value="C:spliceosomal complex"/>
    <property type="evidence" value="ECO:0007669"/>
    <property type="project" value="TreeGrafter"/>
</dbReference>
<keyword evidence="2" id="KW-0694">RNA-binding</keyword>
<dbReference type="Pfam" id="PF00076">
    <property type="entry name" value="RRM_1"/>
    <property type="match status" value="1"/>
</dbReference>
<feature type="compositionally biased region" description="Low complexity" evidence="4">
    <location>
        <begin position="352"/>
        <end position="366"/>
    </location>
</feature>
<feature type="coiled-coil region" evidence="3">
    <location>
        <begin position="559"/>
        <end position="614"/>
    </location>
</feature>
<feature type="compositionally biased region" description="Low complexity" evidence="4">
    <location>
        <begin position="273"/>
        <end position="283"/>
    </location>
</feature>
<dbReference type="FunFam" id="1.20.1390.10:FF:000004">
    <property type="entry name" value="RNA-binding motif protein 25"/>
    <property type="match status" value="1"/>
</dbReference>
<dbReference type="InterPro" id="IPR036483">
    <property type="entry name" value="PWI_dom_sf"/>
</dbReference>
<evidence type="ECO:0000313" key="8">
    <source>
        <dbReference type="Proteomes" id="UP000663889"/>
    </source>
</evidence>
<evidence type="ECO:0000259" key="6">
    <source>
        <dbReference type="PROSITE" id="PS51025"/>
    </source>
</evidence>
<dbReference type="InterPro" id="IPR002483">
    <property type="entry name" value="PWI_dom"/>
</dbReference>
<feature type="compositionally biased region" description="Polar residues" evidence="4">
    <location>
        <begin position="781"/>
        <end position="803"/>
    </location>
</feature>
<feature type="domain" description="PWI" evidence="6">
    <location>
        <begin position="823"/>
        <end position="916"/>
    </location>
</feature>
<dbReference type="Gene3D" id="1.20.1390.10">
    <property type="entry name" value="PWI domain"/>
    <property type="match status" value="1"/>
</dbReference>
<feature type="coiled-coil region" evidence="3">
    <location>
        <begin position="491"/>
        <end position="522"/>
    </location>
</feature>
<sequence length="916" mass="105384">MSFPPHMPMMSPMPFFPPVTPMMIPPNMATPPPGIPTSTNVIHKTGENEKKNRLQPTTTVFVGSISERAPDVMIKRMLQHCGCVLNWKRVQGANGKLQAFGFCEYENPEGTLRCIRLLNGWQIQDKKLVVKVDAKTKALLDEYKKKKRHELAKKAANDTTAFKFIYEEDDDDKKKSNSTDTDGKKKSGEEGEIEEEEDDYIDDETRREDFAMKQSIETVMREYAREMNQRALEAKEMAARDVQSTTIPQPPNPSIPSVPMPSNSTVNPIPDVSSSSSSNSTNSIARHNDPAVALDDEEGKRNLISNEIQMFRDRFKDEDTKMRNTEKERKDRYERERALQREKRAAEEATVSGNNKSSTKSPSSRNTPPPPPSTSSRDRSSPRREHSSSTSRRDRSSPNDDRYRNSSSRNNTSNSVRSRAGDRRSPPPPPPPSRYDHRSPIPPSRSYNRRSRTRSPISKNHGGIEEDDETYERKKQERRLREKEFHYRERLKAWEQRERKKEIEYESEKQRELARLRDEEKEGKRLLAFLEDYNDETDDSNYYRGTALARRLKDREHEIEIDNRDRHREKDEIEELRQQLLLQDNIDDIELEIKRRLEKDEENIRKRLIDLIRTTNDESSEESDKEEETTKKSLSKNRKDNIDMSNNLSTDLANSSTDSISHSSRTTIKVESPQNGTDSISHSSRTTIKVESPQNDVKVSPRHTSALGGAPITSTKLPSKRKLAVNEVFRDDQEDDSTNSLPKKSKLPAIPDQQITVSQIPIIQNSPKNSFPQVKEEPTNRMLSSTTKPTPPVSNVNTNTAQSQEEKRQAVRKLIESIPTKKEDLFTYTLDWSLLDANLMEKRIKPWVTKKIVEYIGEEEPTLTDFICSSIMSKKNADSILADIRVVLDDEAEVFVVKMWRLLVYEIEAKRHGLSK</sequence>
<organism evidence="7 8">
    <name type="scientific">Rotaria sordida</name>
    <dbReference type="NCBI Taxonomy" id="392033"/>
    <lineage>
        <taxon>Eukaryota</taxon>
        <taxon>Metazoa</taxon>
        <taxon>Spiralia</taxon>
        <taxon>Gnathifera</taxon>
        <taxon>Rotifera</taxon>
        <taxon>Eurotatoria</taxon>
        <taxon>Bdelloidea</taxon>
        <taxon>Philodinida</taxon>
        <taxon>Philodinidae</taxon>
        <taxon>Rotaria</taxon>
    </lineage>
</organism>
<reference evidence="7" key="1">
    <citation type="submission" date="2021-02" db="EMBL/GenBank/DDBJ databases">
        <authorList>
            <person name="Nowell W R."/>
        </authorList>
    </citation>
    <scope>NUCLEOTIDE SEQUENCE</scope>
</reference>
<feature type="compositionally biased region" description="Polar residues" evidence="4">
    <location>
        <begin position="753"/>
        <end position="772"/>
    </location>
</feature>
<dbReference type="InterPro" id="IPR052768">
    <property type="entry name" value="RBM25"/>
</dbReference>
<dbReference type="GO" id="GO:0006397">
    <property type="term" value="P:mRNA processing"/>
    <property type="evidence" value="ECO:0007669"/>
    <property type="project" value="UniProtKB-KW"/>
</dbReference>
<dbReference type="PANTHER" id="PTHR18806:SF4">
    <property type="entry name" value="RNA-BINDING PROTEIN 25"/>
    <property type="match status" value="1"/>
</dbReference>
<dbReference type="InterPro" id="IPR035979">
    <property type="entry name" value="RBD_domain_sf"/>
</dbReference>
<evidence type="ECO:0000313" key="7">
    <source>
        <dbReference type="EMBL" id="CAF1157622.1"/>
    </source>
</evidence>
<feature type="compositionally biased region" description="Polar residues" evidence="4">
    <location>
        <begin position="672"/>
        <end position="697"/>
    </location>
</feature>